<evidence type="ECO:0000313" key="2">
    <source>
        <dbReference type="EMBL" id="KST64267.1"/>
    </source>
</evidence>
<dbReference type="SUPFAM" id="SSF53448">
    <property type="entry name" value="Nucleotide-diphospho-sugar transferases"/>
    <property type="match status" value="1"/>
</dbReference>
<dbReference type="Gene3D" id="3.90.550.10">
    <property type="entry name" value="Spore Coat Polysaccharide Biosynthesis Protein SpsA, Chain A"/>
    <property type="match status" value="1"/>
</dbReference>
<sequence length="324" mass="36638">MGTLDVNQPLVSILITNYNYADFLGQAIDSALGQTYKNTEIVVVDDGSTDNSREVIEDYGNKIIPVFKDNGGQTSALNAAFSVSQGEIIFLLDADDIFLPNKVTEVVDLFMCNPSIDWVFNESAPISSEDLCNTDLEAVFQKISHTSSEVLPSKIDFRVNILNAELPNFTPSTSNLCFTRRILKKIFPLPEVEEYSGIAITDLYIKYLAVGLGIGYASTKNLGIFRLHNNNIYSTEGVVKKRKLFAEIHILSAYYMRLKFPTFSKLSKKLFSKGLATYLKLKSNESHYEYTIKQYMCNTYLIEKFEIACKTLYYWIRLISVDLV</sequence>
<dbReference type="Proteomes" id="UP000053372">
    <property type="component" value="Unassembled WGS sequence"/>
</dbReference>
<dbReference type="PANTHER" id="PTHR22916">
    <property type="entry name" value="GLYCOSYLTRANSFERASE"/>
    <property type="match status" value="1"/>
</dbReference>
<name>A0A0V7ZIG5_9CYAN</name>
<gene>
    <name evidence="2" type="ORF">BC008_16645</name>
</gene>
<organism evidence="2 3">
    <name type="scientific">Mastigocoleus testarum BC008</name>
    <dbReference type="NCBI Taxonomy" id="371196"/>
    <lineage>
        <taxon>Bacteria</taxon>
        <taxon>Bacillati</taxon>
        <taxon>Cyanobacteriota</taxon>
        <taxon>Cyanophyceae</taxon>
        <taxon>Nostocales</taxon>
        <taxon>Hapalosiphonaceae</taxon>
        <taxon>Mastigocoleus</taxon>
    </lineage>
</organism>
<dbReference type="CDD" id="cd00761">
    <property type="entry name" value="Glyco_tranf_GTA_type"/>
    <property type="match status" value="1"/>
</dbReference>
<dbReference type="GO" id="GO:0016758">
    <property type="term" value="F:hexosyltransferase activity"/>
    <property type="evidence" value="ECO:0007669"/>
    <property type="project" value="UniProtKB-ARBA"/>
</dbReference>
<dbReference type="InterPro" id="IPR001173">
    <property type="entry name" value="Glyco_trans_2-like"/>
</dbReference>
<feature type="domain" description="Glycosyltransferase 2-like" evidence="1">
    <location>
        <begin position="12"/>
        <end position="111"/>
    </location>
</feature>
<protein>
    <recommendedName>
        <fullName evidence="1">Glycosyltransferase 2-like domain-containing protein</fullName>
    </recommendedName>
</protein>
<dbReference type="EMBL" id="LMTZ01000125">
    <property type="protein sequence ID" value="KST64267.1"/>
    <property type="molecule type" value="Genomic_DNA"/>
</dbReference>
<dbReference type="RefSeq" id="WP_027842138.1">
    <property type="nucleotide sequence ID" value="NZ_LMTZ01000125.1"/>
</dbReference>
<evidence type="ECO:0000313" key="3">
    <source>
        <dbReference type="Proteomes" id="UP000053372"/>
    </source>
</evidence>
<dbReference type="Pfam" id="PF00535">
    <property type="entry name" value="Glycos_transf_2"/>
    <property type="match status" value="1"/>
</dbReference>
<keyword evidence="3" id="KW-1185">Reference proteome</keyword>
<comment type="caution">
    <text evidence="2">The sequence shown here is derived from an EMBL/GenBank/DDBJ whole genome shotgun (WGS) entry which is preliminary data.</text>
</comment>
<accession>A0A0V7ZIG5</accession>
<dbReference type="AlphaFoldDB" id="A0A0V7ZIG5"/>
<dbReference type="OrthoDB" id="450387at2"/>
<proteinExistence type="predicted"/>
<evidence type="ECO:0000259" key="1">
    <source>
        <dbReference type="Pfam" id="PF00535"/>
    </source>
</evidence>
<dbReference type="InterPro" id="IPR029044">
    <property type="entry name" value="Nucleotide-diphossugar_trans"/>
</dbReference>
<reference evidence="2 3" key="1">
    <citation type="journal article" date="2015" name="Genome Announc.">
        <title>Draft Genome of the Euendolithic (true boring) Cyanobacterium Mastigocoleus testarum strain BC008.</title>
        <authorList>
            <person name="Guida B.S."/>
            <person name="Garcia-Pichel F."/>
        </authorList>
    </citation>
    <scope>NUCLEOTIDE SEQUENCE [LARGE SCALE GENOMIC DNA]</scope>
    <source>
        <strain evidence="2 3">BC008</strain>
    </source>
</reference>
<dbReference type="PANTHER" id="PTHR22916:SF3">
    <property type="entry name" value="UDP-GLCNAC:BETAGAL BETA-1,3-N-ACETYLGLUCOSAMINYLTRANSFERASE-LIKE PROTEIN 1"/>
    <property type="match status" value="1"/>
</dbReference>